<sequence>MSKTSYALIALMVAALLFMGAARGYQFYQQKVAQWEQERQETEGAFTFQNVPVSLAAPRAEPVSAPVLFQGTKADYFIEEKPLTQEQAEKQAVDTIHSILADFADDEKLQAFNKELAAASKGEALDIAGLSGGNLAQVMQQNPEIAGVVSKHMQNPDFAKTVQQIFTNPQFVKSIEQLQGATQNAPQAPKKDE</sequence>
<evidence type="ECO:0000313" key="1">
    <source>
        <dbReference type="EMBL" id="MBE6420714.1"/>
    </source>
</evidence>
<gene>
    <name evidence="1" type="ORF">E7027_00990</name>
</gene>
<protein>
    <submittedName>
        <fullName evidence="1">Uncharacterized protein</fullName>
    </submittedName>
</protein>
<name>A0A928HDR1_9BACT</name>
<dbReference type="AlphaFoldDB" id="A0A928HDR1"/>
<evidence type="ECO:0000313" key="2">
    <source>
        <dbReference type="Proteomes" id="UP000725649"/>
    </source>
</evidence>
<reference evidence="1" key="1">
    <citation type="submission" date="2019-04" db="EMBL/GenBank/DDBJ databases">
        <title>Evolution of Biomass-Degrading Anaerobic Consortia Revealed by Metagenomics.</title>
        <authorList>
            <person name="Peng X."/>
        </authorList>
    </citation>
    <scope>NUCLEOTIDE SEQUENCE</scope>
    <source>
        <strain evidence="1">SIG66</strain>
    </source>
</reference>
<dbReference type="EMBL" id="SUVG01000001">
    <property type="protein sequence ID" value="MBE6420714.1"/>
    <property type="molecule type" value="Genomic_DNA"/>
</dbReference>
<organism evidence="1 2">
    <name type="scientific">Candidatus Avelusimicrobium gallicola</name>
    <dbReference type="NCBI Taxonomy" id="2562704"/>
    <lineage>
        <taxon>Bacteria</taxon>
        <taxon>Pseudomonadati</taxon>
        <taxon>Elusimicrobiota</taxon>
        <taxon>Elusimicrobia</taxon>
        <taxon>Elusimicrobiales</taxon>
        <taxon>Elusimicrobiaceae</taxon>
        <taxon>Candidatus Avelusimicrobium</taxon>
    </lineage>
</organism>
<proteinExistence type="predicted"/>
<accession>A0A928HDR1</accession>
<dbReference type="Proteomes" id="UP000725649">
    <property type="component" value="Unassembled WGS sequence"/>
</dbReference>
<comment type="caution">
    <text evidence="1">The sequence shown here is derived from an EMBL/GenBank/DDBJ whole genome shotgun (WGS) entry which is preliminary data.</text>
</comment>